<proteinExistence type="predicted"/>
<evidence type="ECO:0000313" key="1">
    <source>
        <dbReference type="EMBL" id="WAW10865.1"/>
    </source>
</evidence>
<name>A0A9E9LW65_9BURK</name>
<gene>
    <name evidence="1" type="ORF">NB640_04255</name>
</gene>
<reference evidence="1" key="1">
    <citation type="journal article" date="2022" name="Front. Microbiol.">
        <title>New perspectives on an old grouping: The genomic and phenotypic variability of Oxalobacter formigenes and the implications for calcium oxalate stone prevention.</title>
        <authorList>
            <person name="Chmiel J.A."/>
            <person name="Carr C."/>
            <person name="Stuivenberg G.A."/>
            <person name="Venema R."/>
            <person name="Chanyi R.M."/>
            <person name="Al K.F."/>
            <person name="Giguere D."/>
            <person name="Say H."/>
            <person name="Akouris P.P."/>
            <person name="Dominguez Romero S.A."/>
            <person name="Kwong A."/>
            <person name="Tai V."/>
            <person name="Koval S.F."/>
            <person name="Razvi H."/>
            <person name="Bjazevic J."/>
            <person name="Burton J.P."/>
        </authorList>
    </citation>
    <scope>NUCLEOTIDE SEQUENCE</scope>
    <source>
        <strain evidence="1">WoOx3</strain>
    </source>
</reference>
<dbReference type="EMBL" id="CP098242">
    <property type="protein sequence ID" value="WAW10865.1"/>
    <property type="molecule type" value="Genomic_DNA"/>
</dbReference>
<dbReference type="RefSeq" id="WP_269309932.1">
    <property type="nucleotide sequence ID" value="NZ_CP098242.1"/>
</dbReference>
<evidence type="ECO:0000313" key="2">
    <source>
        <dbReference type="Proteomes" id="UP001156215"/>
    </source>
</evidence>
<sequence length="157" mass="16822">MKSAMQAIKTTLGRFFSLGCSEAAAHISRASARLESVPASKAGRQSGKVMDGMDNHPIHYILTSFSSINPCQKFIAHPAPKSVSIFHEIAIFSSVKSLVDSLHTPRSFGAAHGIPKSAAEPHGCWFCAVPTKCRHGKPQISRKPAPVLVFGLSTKLN</sequence>
<dbReference type="Proteomes" id="UP001156215">
    <property type="component" value="Chromosome"/>
</dbReference>
<organism evidence="1 2">
    <name type="scientific">Oxalobacter vibrioformis</name>
    <dbReference type="NCBI Taxonomy" id="933080"/>
    <lineage>
        <taxon>Bacteria</taxon>
        <taxon>Pseudomonadati</taxon>
        <taxon>Pseudomonadota</taxon>
        <taxon>Betaproteobacteria</taxon>
        <taxon>Burkholderiales</taxon>
        <taxon>Oxalobacteraceae</taxon>
        <taxon>Oxalobacter</taxon>
    </lineage>
</organism>
<dbReference type="AlphaFoldDB" id="A0A9E9LW65"/>
<accession>A0A9E9LW65</accession>
<dbReference type="KEGG" id="ovb:NB640_04255"/>
<keyword evidence="2" id="KW-1185">Reference proteome</keyword>
<protein>
    <submittedName>
        <fullName evidence="1">Uncharacterized protein</fullName>
    </submittedName>
</protein>